<dbReference type="GeneID" id="20807572"/>
<dbReference type="Gene3D" id="1.10.340.70">
    <property type="match status" value="1"/>
</dbReference>
<protein>
    <recommendedName>
        <fullName evidence="1">Integrase zinc-binding domain-containing protein</fullName>
    </recommendedName>
</protein>
<dbReference type="RefSeq" id="XP_009828794.1">
    <property type="nucleotide sequence ID" value="XM_009830492.1"/>
</dbReference>
<evidence type="ECO:0000259" key="1">
    <source>
        <dbReference type="Pfam" id="PF17921"/>
    </source>
</evidence>
<name>W4GQU7_APHAT</name>
<dbReference type="InterPro" id="IPR041588">
    <property type="entry name" value="Integrase_H2C2"/>
</dbReference>
<reference evidence="2" key="1">
    <citation type="submission" date="2013-12" db="EMBL/GenBank/DDBJ databases">
        <title>The Genome Sequence of Aphanomyces astaci APO3.</title>
        <authorList>
            <consortium name="The Broad Institute Genomics Platform"/>
            <person name="Russ C."/>
            <person name="Tyler B."/>
            <person name="van West P."/>
            <person name="Dieguez-Uribeondo J."/>
            <person name="Young S.K."/>
            <person name="Zeng Q."/>
            <person name="Gargeya S."/>
            <person name="Fitzgerald M."/>
            <person name="Abouelleil A."/>
            <person name="Alvarado L."/>
            <person name="Chapman S.B."/>
            <person name="Gainer-Dewar J."/>
            <person name="Goldberg J."/>
            <person name="Griggs A."/>
            <person name="Gujja S."/>
            <person name="Hansen M."/>
            <person name="Howarth C."/>
            <person name="Imamovic A."/>
            <person name="Ireland A."/>
            <person name="Larimer J."/>
            <person name="McCowan C."/>
            <person name="Murphy C."/>
            <person name="Pearson M."/>
            <person name="Poon T.W."/>
            <person name="Priest M."/>
            <person name="Roberts A."/>
            <person name="Saif S."/>
            <person name="Shea T."/>
            <person name="Sykes S."/>
            <person name="Wortman J."/>
            <person name="Nusbaum C."/>
            <person name="Birren B."/>
        </authorList>
    </citation>
    <scope>NUCLEOTIDE SEQUENCE [LARGE SCALE GENOMIC DNA]</scope>
    <source>
        <strain evidence="2">APO3</strain>
    </source>
</reference>
<dbReference type="EMBL" id="KI913123">
    <property type="protein sequence ID" value="ETV82057.1"/>
    <property type="molecule type" value="Genomic_DNA"/>
</dbReference>
<dbReference type="AlphaFoldDB" id="W4GQU7"/>
<dbReference type="VEuPathDB" id="FungiDB:H257_05576"/>
<dbReference type="Pfam" id="PF17921">
    <property type="entry name" value="Integrase_H2C2"/>
    <property type="match status" value="1"/>
</dbReference>
<evidence type="ECO:0000313" key="2">
    <source>
        <dbReference type="EMBL" id="ETV82057.1"/>
    </source>
</evidence>
<organism evidence="2">
    <name type="scientific">Aphanomyces astaci</name>
    <name type="common">Crayfish plague agent</name>
    <dbReference type="NCBI Taxonomy" id="112090"/>
    <lineage>
        <taxon>Eukaryota</taxon>
        <taxon>Sar</taxon>
        <taxon>Stramenopiles</taxon>
        <taxon>Oomycota</taxon>
        <taxon>Saprolegniomycetes</taxon>
        <taxon>Saprolegniales</taxon>
        <taxon>Verrucalvaceae</taxon>
        <taxon>Aphanomyces</taxon>
    </lineage>
</organism>
<proteinExistence type="predicted"/>
<gene>
    <name evidence="2" type="ORF">H257_05576</name>
</gene>
<feature type="domain" description="Integrase zinc-binding" evidence="1">
    <location>
        <begin position="83"/>
        <end position="132"/>
    </location>
</feature>
<accession>W4GQU7</accession>
<sequence length="421" mass="46421">MAKYQADKLQRWSLVMSTFPYIIGASRVTRTDFEWPTAATISGIQRSTMEGGGTPLNDVDWDDDSHFYVAPDGRIWIPDGAVDLQQRICVIAHQGASGHRRIAATTKSVSDKFVWKTLTTDVEAFVRACLHCLYIDGEMVPRPFELAARCLLLADVGVTGMLVSAGERTNFFAAPKLPPASLRGLFVDSTATSFNLNKNSCEPDHVAVALRAATSRQFKDLHLGSLVTDDVYAAIVLCLTACNSSLRTLDLSRSRRFSTYGFAVTGSGMRYPRRRQRPTATWFHQQILVALDGVDGLPNVATHSIRKGTVTFETSGCTTGYIHYAPAGDQYTSRIASRLPESSTALGMQPPHFGAQDDPVVTVMRRMEDIFEAETGAKPHDHDRPSDRYVTESFDACLGHNGLDVTRSANATRRYQEFPTK</sequence>